<accession>A0A2Z6MVL1</accession>
<dbReference type="NCBIfam" id="TIGR01640">
    <property type="entry name" value="F_box_assoc_1"/>
    <property type="match status" value="1"/>
</dbReference>
<dbReference type="InterPro" id="IPR015915">
    <property type="entry name" value="Kelch-typ_b-propeller"/>
</dbReference>
<dbReference type="PANTHER" id="PTHR31672:SF13">
    <property type="entry name" value="F-BOX PROTEIN CPR30-LIKE"/>
    <property type="match status" value="1"/>
</dbReference>
<evidence type="ECO:0000313" key="3">
    <source>
        <dbReference type="Proteomes" id="UP000242715"/>
    </source>
</evidence>
<protein>
    <recommendedName>
        <fullName evidence="1">F-box associated beta-propeller type 3 domain-containing protein</fullName>
    </recommendedName>
</protein>
<dbReference type="InterPro" id="IPR017451">
    <property type="entry name" value="F-box-assoc_interact_dom"/>
</dbReference>
<dbReference type="InterPro" id="IPR011043">
    <property type="entry name" value="Gal_Oxase/kelch_b-propeller"/>
</dbReference>
<dbReference type="InterPro" id="IPR036047">
    <property type="entry name" value="F-box-like_dom_sf"/>
</dbReference>
<evidence type="ECO:0000259" key="1">
    <source>
        <dbReference type="Pfam" id="PF08268"/>
    </source>
</evidence>
<name>A0A2Z6MVL1_TRISU</name>
<proteinExistence type="predicted"/>
<dbReference type="EMBL" id="DF973383">
    <property type="protein sequence ID" value="GAU28942.1"/>
    <property type="molecule type" value="Genomic_DNA"/>
</dbReference>
<dbReference type="SUPFAM" id="SSF81383">
    <property type="entry name" value="F-box domain"/>
    <property type="match status" value="1"/>
</dbReference>
<dbReference type="InterPro" id="IPR050796">
    <property type="entry name" value="SCF_F-box_component"/>
</dbReference>
<dbReference type="Pfam" id="PF08268">
    <property type="entry name" value="FBA_3"/>
    <property type="match status" value="1"/>
</dbReference>
<dbReference type="AlphaFoldDB" id="A0A2Z6MVL1"/>
<dbReference type="Proteomes" id="UP000242715">
    <property type="component" value="Unassembled WGS sequence"/>
</dbReference>
<dbReference type="Gene3D" id="2.120.10.80">
    <property type="entry name" value="Kelch-type beta propeller"/>
    <property type="match status" value="1"/>
</dbReference>
<evidence type="ECO:0000313" key="2">
    <source>
        <dbReference type="EMBL" id="GAU28942.1"/>
    </source>
</evidence>
<dbReference type="SUPFAM" id="SSF50965">
    <property type="entry name" value="Galactose oxidase, central domain"/>
    <property type="match status" value="1"/>
</dbReference>
<sequence length="351" mass="40487">MNEDLETEILLRLPLKSLMRFKCVQTSWNNLIKTPYFVNRKSNLSISQNRSLLIIEGSKLKLLPCDDTYNQKPILVNSLFPNHLVGIESYGSCNGVFCLKGHDQLIMWNPTTNEVHHIPRAPSRKNHFSYGFGAVGGDFKVIRLTSYIKGMSTLLCPFAEVYSLNTKSWTIIGCPRVDVTQHRPTRYIFALRHPSARYNALVNGVYYWITGSDLDIFPCANILCFDFSNDEFRQFKSPTSCVPHTTYCHDFIEVKGSLGYVLQSNSSYNVWFEIWVMDQNEWSKKYEIQTSMCNLRRFGVDAAEIFGGKAGELLKSYDHHGKKLRQFQIEIPETDYFKIYEYVPSITLLSK</sequence>
<dbReference type="PANTHER" id="PTHR31672">
    <property type="entry name" value="BNACNNG10540D PROTEIN"/>
    <property type="match status" value="1"/>
</dbReference>
<keyword evidence="3" id="KW-1185">Reference proteome</keyword>
<dbReference type="OrthoDB" id="1409194at2759"/>
<dbReference type="CDD" id="cd22157">
    <property type="entry name" value="F-box_AtFBW1-like"/>
    <property type="match status" value="1"/>
</dbReference>
<organism evidence="2 3">
    <name type="scientific">Trifolium subterraneum</name>
    <name type="common">Subterranean clover</name>
    <dbReference type="NCBI Taxonomy" id="3900"/>
    <lineage>
        <taxon>Eukaryota</taxon>
        <taxon>Viridiplantae</taxon>
        <taxon>Streptophyta</taxon>
        <taxon>Embryophyta</taxon>
        <taxon>Tracheophyta</taxon>
        <taxon>Spermatophyta</taxon>
        <taxon>Magnoliopsida</taxon>
        <taxon>eudicotyledons</taxon>
        <taxon>Gunneridae</taxon>
        <taxon>Pentapetalae</taxon>
        <taxon>rosids</taxon>
        <taxon>fabids</taxon>
        <taxon>Fabales</taxon>
        <taxon>Fabaceae</taxon>
        <taxon>Papilionoideae</taxon>
        <taxon>50 kb inversion clade</taxon>
        <taxon>NPAAA clade</taxon>
        <taxon>Hologalegina</taxon>
        <taxon>IRL clade</taxon>
        <taxon>Trifolieae</taxon>
        <taxon>Trifolium</taxon>
    </lineage>
</organism>
<reference evidence="3" key="1">
    <citation type="journal article" date="2017" name="Front. Plant Sci.">
        <title>Climate Clever Clovers: New Paradigm to Reduce the Environmental Footprint of Ruminants by Breeding Low Methanogenic Forages Utilizing Haplotype Variation.</title>
        <authorList>
            <person name="Kaur P."/>
            <person name="Appels R."/>
            <person name="Bayer P.E."/>
            <person name="Keeble-Gagnere G."/>
            <person name="Wang J."/>
            <person name="Hirakawa H."/>
            <person name="Shirasawa K."/>
            <person name="Vercoe P."/>
            <person name="Stefanova K."/>
            <person name="Durmic Z."/>
            <person name="Nichols P."/>
            <person name="Revell C."/>
            <person name="Isobe S.N."/>
            <person name="Edwards D."/>
            <person name="Erskine W."/>
        </authorList>
    </citation>
    <scope>NUCLEOTIDE SEQUENCE [LARGE SCALE GENOMIC DNA]</scope>
    <source>
        <strain evidence="3">cv. Daliak</strain>
    </source>
</reference>
<dbReference type="InterPro" id="IPR013187">
    <property type="entry name" value="F-box-assoc_dom_typ3"/>
</dbReference>
<gene>
    <name evidence="2" type="ORF">TSUD_59550</name>
</gene>
<feature type="domain" description="F-box associated beta-propeller type 3" evidence="1">
    <location>
        <begin position="79"/>
        <end position="292"/>
    </location>
</feature>